<proteinExistence type="predicted"/>
<reference evidence="1 2" key="1">
    <citation type="submission" date="2018-12" db="EMBL/GenBank/DDBJ databases">
        <title>The genome sequences of Variovorax guangxiensis DSM 27352.</title>
        <authorList>
            <person name="Gao J."/>
            <person name="Sun J."/>
        </authorList>
    </citation>
    <scope>NUCLEOTIDE SEQUENCE [LARGE SCALE GENOMIC DNA]</scope>
    <source>
        <strain evidence="1 2">DSM 27352</strain>
    </source>
</reference>
<dbReference type="Proteomes" id="UP000281118">
    <property type="component" value="Unassembled WGS sequence"/>
</dbReference>
<dbReference type="RefSeq" id="WP_126021642.1">
    <property type="nucleotide sequence ID" value="NZ_RXFT01000003.1"/>
</dbReference>
<name>A0A3S0Z8U7_9BURK</name>
<dbReference type="OrthoDB" id="154347at2"/>
<dbReference type="AlphaFoldDB" id="A0A3S0Z8U7"/>
<dbReference type="Gene3D" id="1.20.5.2050">
    <property type="match status" value="2"/>
</dbReference>
<accession>A0A3S0Z8U7</accession>
<comment type="caution">
    <text evidence="1">The sequence shown here is derived from an EMBL/GenBank/DDBJ whole genome shotgun (WGS) entry which is preliminary data.</text>
</comment>
<evidence type="ECO:0000313" key="2">
    <source>
        <dbReference type="Proteomes" id="UP000281118"/>
    </source>
</evidence>
<evidence type="ECO:0000313" key="1">
    <source>
        <dbReference type="EMBL" id="RUR67500.1"/>
    </source>
</evidence>
<sequence length="298" mass="33419">MIAKQDYVCPVQIPQLFEFPMNHRLSNSQLTPELVDVAKMSGSLVNHFKGGNERRQHSAEMYGIYRVAASRRWVVMIRRQGAVLRKTFGFGPYGGEQAALEHAKLWRDELVRSHPPTQKKILATRPRSHNTSGVAGVFCVFDAKGTPTAWNAKTVLGPGHVLSKNFNIKALGDLNAKRMAVAEREKQLEMMEGFPHVHEGETLARKSEPRALNVNLPARLMPGEELRRSSSTGMPGVFLLRFPSGEPKAWKAATLHRGRAIGRAYFSVRKYGFESAKTLAIAARQEQLKLKAMDHRRI</sequence>
<dbReference type="EMBL" id="RXFT01000003">
    <property type="protein sequence ID" value="RUR67500.1"/>
    <property type="molecule type" value="Genomic_DNA"/>
</dbReference>
<protein>
    <submittedName>
        <fullName evidence="1">AP2 domain-containing protein</fullName>
    </submittedName>
</protein>
<organism evidence="1 2">
    <name type="scientific">Variovorax guangxiensis</name>
    <dbReference type="NCBI Taxonomy" id="1775474"/>
    <lineage>
        <taxon>Bacteria</taxon>
        <taxon>Pseudomonadati</taxon>
        <taxon>Pseudomonadota</taxon>
        <taxon>Betaproteobacteria</taxon>
        <taxon>Burkholderiales</taxon>
        <taxon>Comamonadaceae</taxon>
        <taxon>Variovorax</taxon>
    </lineage>
</organism>
<gene>
    <name evidence="1" type="ORF">EJP67_10545</name>
</gene>